<name>A0A8H5Z5W2_COCSA</name>
<evidence type="ECO:0000313" key="2">
    <source>
        <dbReference type="Proteomes" id="UP000624244"/>
    </source>
</evidence>
<sequence length="456" mass="50634">MAKKKNTKAAPKKPMFDPERTLINEQEVDTEDAELNISVEAMPIEECTVSVAVDEMPTEVTISESPAGELTVVKPLYGVGVEDMTEELSTTCGPMPKQPRVSPYTEPPVELLIGPDEIIHYVPRHLLPHNLGQNGSMKQLYLRDIDIGTGHVFIHYFHTGLYETINTEGNSTMLATSIRLKQALSVHLATINYGISCLNELAISEMRTHASRLNLVEFIRAIGEGFQSLGPESWVHEFLQQKAKAAFEENPTVFTSEAFLNTLDNSKVNKFMMRYVAECYDNKISNMGSRYKEMSEILNDCQESLRVLSQKKVVSEQNNAVQHQFITPLAVESSISECFGIRTFQDDLIFNEDFCTISCPSSECSNESQGCLEELTNCSAEPREHSQNARKLPYEAALAGPMSCEQHSPSTYLAPDFSIEASHGPIGGPAVKQCGGKPKRGHYELQISKESVSANR</sequence>
<reference evidence="1" key="1">
    <citation type="submission" date="2019-11" db="EMBL/GenBank/DDBJ databases">
        <title>Bipolaris sorokiniana Genome sequencing.</title>
        <authorList>
            <person name="Wang H."/>
        </authorList>
    </citation>
    <scope>NUCLEOTIDE SEQUENCE</scope>
</reference>
<proteinExistence type="predicted"/>
<dbReference type="AlphaFoldDB" id="A0A8H5Z5W2"/>
<protein>
    <recommendedName>
        <fullName evidence="3">BTB domain-containing protein</fullName>
    </recommendedName>
</protein>
<dbReference type="Proteomes" id="UP000624244">
    <property type="component" value="Unassembled WGS sequence"/>
</dbReference>
<gene>
    <name evidence="1" type="ORF">GGP41_000002</name>
</gene>
<dbReference type="PANTHER" id="PTHR37538">
    <property type="entry name" value="BTB DOMAIN-CONTAINING PROTEIN"/>
    <property type="match status" value="1"/>
</dbReference>
<dbReference type="PANTHER" id="PTHR37538:SF4">
    <property type="entry name" value="PITSLRE SERINE_THREONINE-PROTEIN KINASE CDC2L1"/>
    <property type="match status" value="1"/>
</dbReference>
<organism evidence="1 2">
    <name type="scientific">Cochliobolus sativus</name>
    <name type="common">Common root rot and spot blotch fungus</name>
    <name type="synonym">Bipolaris sorokiniana</name>
    <dbReference type="NCBI Taxonomy" id="45130"/>
    <lineage>
        <taxon>Eukaryota</taxon>
        <taxon>Fungi</taxon>
        <taxon>Dikarya</taxon>
        <taxon>Ascomycota</taxon>
        <taxon>Pezizomycotina</taxon>
        <taxon>Dothideomycetes</taxon>
        <taxon>Pleosporomycetidae</taxon>
        <taxon>Pleosporales</taxon>
        <taxon>Pleosporineae</taxon>
        <taxon>Pleosporaceae</taxon>
        <taxon>Bipolaris</taxon>
    </lineage>
</organism>
<evidence type="ECO:0008006" key="3">
    <source>
        <dbReference type="Google" id="ProtNLM"/>
    </source>
</evidence>
<evidence type="ECO:0000313" key="1">
    <source>
        <dbReference type="EMBL" id="KAF5843971.1"/>
    </source>
</evidence>
<comment type="caution">
    <text evidence="1">The sequence shown here is derived from an EMBL/GenBank/DDBJ whole genome shotgun (WGS) entry which is preliminary data.</text>
</comment>
<dbReference type="EMBL" id="WNKQ01000046">
    <property type="protein sequence ID" value="KAF5843971.1"/>
    <property type="molecule type" value="Genomic_DNA"/>
</dbReference>
<accession>A0A8H5Z5W2</accession>